<comment type="cofactor">
    <cofactor evidence="2">
        <name>Mg(2+)</name>
        <dbReference type="ChEBI" id="CHEBI:18420"/>
    </cofactor>
</comment>
<dbReference type="EnsemblMetazoa" id="XM_038021455.1">
    <property type="protein sequence ID" value="XP_037877383.1"/>
    <property type="gene ID" value="LOC101743069"/>
</dbReference>
<keyword evidence="3" id="KW-0479">Metal-binding</keyword>
<name>A0A8R2R528_BOMMO</name>
<dbReference type="Gene3D" id="3.90.79.10">
    <property type="entry name" value="Nucleoside Triphosphate Pyrophosphohydrolase"/>
    <property type="match status" value="1"/>
</dbReference>
<dbReference type="CDD" id="cd03426">
    <property type="entry name" value="NUDIX_CoAse_Nudt7"/>
    <property type="match status" value="1"/>
</dbReference>
<evidence type="ECO:0000256" key="6">
    <source>
        <dbReference type="ARBA" id="ARBA00023211"/>
    </source>
</evidence>
<proteinExistence type="predicted"/>
<comment type="cofactor">
    <cofactor evidence="1">
        <name>Mn(2+)</name>
        <dbReference type="ChEBI" id="CHEBI:29035"/>
    </cofactor>
</comment>
<evidence type="ECO:0000256" key="1">
    <source>
        <dbReference type="ARBA" id="ARBA00001936"/>
    </source>
</evidence>
<evidence type="ECO:0000256" key="4">
    <source>
        <dbReference type="ARBA" id="ARBA00022801"/>
    </source>
</evidence>
<dbReference type="InterPro" id="IPR045121">
    <property type="entry name" value="CoAse"/>
</dbReference>
<evidence type="ECO:0000259" key="7">
    <source>
        <dbReference type="PROSITE" id="PS51462"/>
    </source>
</evidence>
<dbReference type="KEGG" id="bmor:101743069"/>
<dbReference type="GO" id="GO:0046872">
    <property type="term" value="F:metal ion binding"/>
    <property type="evidence" value="ECO:0007669"/>
    <property type="project" value="UniProtKB-KW"/>
</dbReference>
<dbReference type="InterPro" id="IPR000086">
    <property type="entry name" value="NUDIX_hydrolase_dom"/>
</dbReference>
<evidence type="ECO:0000256" key="3">
    <source>
        <dbReference type="ARBA" id="ARBA00022723"/>
    </source>
</evidence>
<dbReference type="InterPro" id="IPR015797">
    <property type="entry name" value="NUDIX_hydrolase-like_dom_sf"/>
</dbReference>
<organism evidence="8 9">
    <name type="scientific">Bombyx mori</name>
    <name type="common">Silk moth</name>
    <dbReference type="NCBI Taxonomy" id="7091"/>
    <lineage>
        <taxon>Eukaryota</taxon>
        <taxon>Metazoa</taxon>
        <taxon>Ecdysozoa</taxon>
        <taxon>Arthropoda</taxon>
        <taxon>Hexapoda</taxon>
        <taxon>Insecta</taxon>
        <taxon>Pterygota</taxon>
        <taxon>Neoptera</taxon>
        <taxon>Endopterygota</taxon>
        <taxon>Lepidoptera</taxon>
        <taxon>Glossata</taxon>
        <taxon>Ditrysia</taxon>
        <taxon>Bombycoidea</taxon>
        <taxon>Bombycidae</taxon>
        <taxon>Bombycinae</taxon>
        <taxon>Bombyx</taxon>
    </lineage>
</organism>
<reference evidence="9" key="1">
    <citation type="journal article" date="2008" name="Insect Biochem. Mol. Biol.">
        <title>The genome of a lepidopteran model insect, the silkworm Bombyx mori.</title>
        <authorList>
            <consortium name="International Silkworm Genome Consortium"/>
        </authorList>
    </citation>
    <scope>NUCLEOTIDE SEQUENCE [LARGE SCALE GENOMIC DNA]</scope>
    <source>
        <strain evidence="9">p50T</strain>
    </source>
</reference>
<dbReference type="OMA" id="NPNIHEV"/>
<evidence type="ECO:0000256" key="5">
    <source>
        <dbReference type="ARBA" id="ARBA00022842"/>
    </source>
</evidence>
<keyword evidence="5" id="KW-0460">Magnesium</keyword>
<protein>
    <recommendedName>
        <fullName evidence="7">Nudix hydrolase domain-containing protein</fullName>
    </recommendedName>
</protein>
<dbReference type="GO" id="GO:0010945">
    <property type="term" value="F:coenzyme A diphosphatase activity"/>
    <property type="evidence" value="ECO:0007669"/>
    <property type="project" value="InterPro"/>
</dbReference>
<reference evidence="8" key="2">
    <citation type="submission" date="2022-06" db="UniProtKB">
        <authorList>
            <consortium name="EnsemblMetazoa"/>
        </authorList>
    </citation>
    <scope>IDENTIFICATION</scope>
    <source>
        <strain evidence="8">p50T (Dazao)</strain>
    </source>
</reference>
<dbReference type="InterPro" id="IPR020084">
    <property type="entry name" value="NUDIX_hydrolase_CS"/>
</dbReference>
<dbReference type="SMR" id="A0A8R2R528"/>
<dbReference type="GeneID" id="101743069"/>
<dbReference type="PROSITE" id="PS51462">
    <property type="entry name" value="NUDIX"/>
    <property type="match status" value="1"/>
</dbReference>
<evidence type="ECO:0000313" key="9">
    <source>
        <dbReference type="Proteomes" id="UP000005204"/>
    </source>
</evidence>
<dbReference type="PROSITE" id="PS00893">
    <property type="entry name" value="NUDIX_BOX"/>
    <property type="match status" value="1"/>
</dbReference>
<dbReference type="AlphaFoldDB" id="A0A8R2R528"/>
<feature type="domain" description="Nudix hydrolase" evidence="7">
    <location>
        <begin position="35"/>
        <end position="173"/>
    </location>
</feature>
<evidence type="ECO:0000313" key="8">
    <source>
        <dbReference type="EnsemblMetazoa" id="XP_037877383.1"/>
    </source>
</evidence>
<dbReference type="SUPFAM" id="SSF55811">
    <property type="entry name" value="Nudix"/>
    <property type="match status" value="1"/>
</dbReference>
<evidence type="ECO:0000256" key="2">
    <source>
        <dbReference type="ARBA" id="ARBA00001946"/>
    </source>
</evidence>
<accession>A0A8R2R528</accession>
<keyword evidence="4" id="KW-0378">Hydrolase</keyword>
<dbReference type="PANTHER" id="PTHR12992">
    <property type="entry name" value="NUDIX HYDROLASE"/>
    <property type="match status" value="1"/>
</dbReference>
<keyword evidence="9" id="KW-1185">Reference proteome</keyword>
<dbReference type="Proteomes" id="UP000005204">
    <property type="component" value="Unassembled WGS sequence"/>
</dbReference>
<keyword evidence="6" id="KW-0464">Manganese</keyword>
<dbReference type="PANTHER" id="PTHR12992:SF11">
    <property type="entry name" value="MITOCHONDRIAL COENZYME A DIPHOSPHATASE NUDT8"/>
    <property type="match status" value="1"/>
</dbReference>
<sequence>MSLSPEVLLNAVTRSICISKLKELPIFLSKEVTYKTKASVLVPLCIENDQVCLLYTLRSSNLSNHSGQVSFPGGKMDKNEDVYETALRETEEEIGISREHIDIWSKMPQVQGRDRNIAITPVIGLLRNYHRDNLRPNLGEVEEIFTVPMKTFCDVNNHAHLEYDGIIIPVFLNEKHKIWGITGMITHLFLSCFLPEKLYNVNFMRRKFTLDELMPSKL</sequence>
<dbReference type="Pfam" id="PF00293">
    <property type="entry name" value="NUDIX"/>
    <property type="match status" value="1"/>
</dbReference>
<dbReference type="RefSeq" id="XP_037877383.1">
    <property type="nucleotide sequence ID" value="XM_038021455.2"/>
</dbReference>